<dbReference type="EMBL" id="NCKV01000563">
    <property type="protein sequence ID" value="RWS30285.1"/>
    <property type="molecule type" value="Genomic_DNA"/>
</dbReference>
<gene>
    <name evidence="2" type="ORF">B4U80_07742</name>
</gene>
<evidence type="ECO:0000313" key="2">
    <source>
        <dbReference type="EMBL" id="RWS30285.1"/>
    </source>
</evidence>
<evidence type="ECO:0000313" key="3">
    <source>
        <dbReference type="Proteomes" id="UP000288716"/>
    </source>
</evidence>
<feature type="signal peptide" evidence="1">
    <location>
        <begin position="1"/>
        <end position="17"/>
    </location>
</feature>
<dbReference type="AlphaFoldDB" id="A0A443SS48"/>
<dbReference type="VEuPathDB" id="VectorBase:LDEU001755"/>
<keyword evidence="3" id="KW-1185">Reference proteome</keyword>
<comment type="caution">
    <text evidence="2">The sequence shown here is derived from an EMBL/GenBank/DDBJ whole genome shotgun (WGS) entry which is preliminary data.</text>
</comment>
<proteinExistence type="predicted"/>
<name>A0A443SS48_9ACAR</name>
<keyword evidence="1" id="KW-0732">Signal</keyword>
<dbReference type="Proteomes" id="UP000288716">
    <property type="component" value="Unassembled WGS sequence"/>
</dbReference>
<sequence>MSLRSLRVLQLLTPISAVGSLVSQGIALFTNEWLYSEELMPNTEYRKFNMSPELEYLSKFTISGLWKIAMKCF</sequence>
<feature type="chain" id="PRO_5019505911" evidence="1">
    <location>
        <begin position="18"/>
        <end position="73"/>
    </location>
</feature>
<reference evidence="2 3" key="1">
    <citation type="journal article" date="2018" name="Gigascience">
        <title>Genomes of trombidid mites reveal novel predicted allergens and laterally-transferred genes associated with secondary metabolism.</title>
        <authorList>
            <person name="Dong X."/>
            <person name="Chaisiri K."/>
            <person name="Xia D."/>
            <person name="Armstrong S.D."/>
            <person name="Fang Y."/>
            <person name="Donnelly M.J."/>
            <person name="Kadowaki T."/>
            <person name="McGarry J.W."/>
            <person name="Darby A.C."/>
            <person name="Makepeace B.L."/>
        </authorList>
    </citation>
    <scope>NUCLEOTIDE SEQUENCE [LARGE SCALE GENOMIC DNA]</scope>
    <source>
        <strain evidence="2">UoL-UT</strain>
    </source>
</reference>
<protein>
    <submittedName>
        <fullName evidence="2">Uncharacterized protein</fullName>
    </submittedName>
</protein>
<organism evidence="2 3">
    <name type="scientific">Leptotrombidium deliense</name>
    <dbReference type="NCBI Taxonomy" id="299467"/>
    <lineage>
        <taxon>Eukaryota</taxon>
        <taxon>Metazoa</taxon>
        <taxon>Ecdysozoa</taxon>
        <taxon>Arthropoda</taxon>
        <taxon>Chelicerata</taxon>
        <taxon>Arachnida</taxon>
        <taxon>Acari</taxon>
        <taxon>Acariformes</taxon>
        <taxon>Trombidiformes</taxon>
        <taxon>Prostigmata</taxon>
        <taxon>Anystina</taxon>
        <taxon>Parasitengona</taxon>
        <taxon>Trombiculoidea</taxon>
        <taxon>Trombiculidae</taxon>
        <taxon>Leptotrombidium</taxon>
    </lineage>
</organism>
<evidence type="ECO:0000256" key="1">
    <source>
        <dbReference type="SAM" id="SignalP"/>
    </source>
</evidence>
<dbReference type="OrthoDB" id="9990458at2759"/>
<accession>A0A443SS48</accession>